<feature type="transmembrane region" description="Helical" evidence="1">
    <location>
        <begin position="180"/>
        <end position="202"/>
    </location>
</feature>
<dbReference type="Pfam" id="PF00892">
    <property type="entry name" value="EamA"/>
    <property type="match status" value="2"/>
</dbReference>
<feature type="transmembrane region" description="Helical" evidence="1">
    <location>
        <begin position="7"/>
        <end position="24"/>
    </location>
</feature>
<evidence type="ECO:0000313" key="3">
    <source>
        <dbReference type="EMBL" id="ADW16616.1"/>
    </source>
</evidence>
<feature type="transmembrane region" description="Helical" evidence="1">
    <location>
        <begin position="214"/>
        <end position="236"/>
    </location>
</feature>
<proteinExistence type="predicted"/>
<feature type="domain" description="EamA" evidence="2">
    <location>
        <begin position="11"/>
        <end position="136"/>
    </location>
</feature>
<feature type="domain" description="EamA" evidence="2">
    <location>
        <begin position="149"/>
        <end position="284"/>
    </location>
</feature>
<dbReference type="GO" id="GO:0016020">
    <property type="term" value="C:membrane"/>
    <property type="evidence" value="ECO:0007669"/>
    <property type="project" value="InterPro"/>
</dbReference>
<dbReference type="InterPro" id="IPR037185">
    <property type="entry name" value="EmrE-like"/>
</dbReference>
<dbReference type="Proteomes" id="UP000006365">
    <property type="component" value="Chromosome"/>
</dbReference>
<dbReference type="SUPFAM" id="SSF103481">
    <property type="entry name" value="Multidrug resistance efflux transporter EmrE"/>
    <property type="match status" value="2"/>
</dbReference>
<sequence>MRLPLPPLAATLVGAGIISFSAVWVKLATVTPPVSAFYRVFFGFLFLLAACALRSDLRSVSGRHLGFAVLCGLFFALDLYCWHASIRYVGPGLATMLGNFQVFVLTAFGLLFLGEKIHPRFVLAVPVAVVGLSLIVGVQWEELSPSYRVGIALGLMTAVWYSGFLLILRKLQAEAPGVSFFFNLMLISGASAFFLGTHLAFVGESLAIPDRTSWLALLALGLLSQTIGWTLIANALPGMRTSLAGLVLLFQPALSFVWDVTLFARPTTLVNWIGVGITLFAIYLGIQSSRG</sequence>
<keyword evidence="1" id="KW-0472">Membrane</keyword>
<dbReference type="EMBL" id="CP002364">
    <property type="protein sequence ID" value="ADW16616.1"/>
    <property type="molecule type" value="Genomic_DNA"/>
</dbReference>
<dbReference type="InterPro" id="IPR000620">
    <property type="entry name" value="EamA_dom"/>
</dbReference>
<accession>A0A7U4DN32</accession>
<protein>
    <recommendedName>
        <fullName evidence="2">EamA domain-containing protein</fullName>
    </recommendedName>
</protein>
<dbReference type="RefSeq" id="WP_015723163.1">
    <property type="nucleotide sequence ID" value="NC_014972.1"/>
</dbReference>
<evidence type="ECO:0000256" key="1">
    <source>
        <dbReference type="SAM" id="Phobius"/>
    </source>
</evidence>
<dbReference type="AlphaFoldDB" id="A0A7U4DN32"/>
<evidence type="ECO:0000259" key="2">
    <source>
        <dbReference type="Pfam" id="PF00892"/>
    </source>
</evidence>
<feature type="transmembrane region" description="Helical" evidence="1">
    <location>
        <begin position="65"/>
        <end position="86"/>
    </location>
</feature>
<reference evidence="3 4" key="1">
    <citation type="journal article" date="2011" name="Stand. Genomic Sci.">
        <title>Complete genome sequence of Desulfobulbus propionicus type strain (1pr3).</title>
        <authorList>
            <person name="Pagani I."/>
            <person name="Lapidus A."/>
            <person name="Nolan M."/>
            <person name="Lucas S."/>
            <person name="Hammon N."/>
            <person name="Deshpande S."/>
            <person name="Cheng J.F."/>
            <person name="Chertkov O."/>
            <person name="Davenport K."/>
            <person name="Tapia R."/>
            <person name="Han C."/>
            <person name="Goodwin L."/>
            <person name="Pitluck S."/>
            <person name="Liolios K."/>
            <person name="Mavromatis K."/>
            <person name="Ivanova N."/>
            <person name="Mikhailova N."/>
            <person name="Pati A."/>
            <person name="Chen A."/>
            <person name="Palaniappan K."/>
            <person name="Land M."/>
            <person name="Hauser L."/>
            <person name="Chang Y.J."/>
            <person name="Jeffries C.D."/>
            <person name="Detter J.C."/>
            <person name="Brambilla E."/>
            <person name="Kannan K.P."/>
            <person name="Djao O.D."/>
            <person name="Rohde M."/>
            <person name="Pukall R."/>
            <person name="Spring S."/>
            <person name="Goker M."/>
            <person name="Sikorski J."/>
            <person name="Woyke T."/>
            <person name="Bristow J."/>
            <person name="Eisen J.A."/>
            <person name="Markowitz V."/>
            <person name="Hugenholtz P."/>
            <person name="Kyrpides N.C."/>
            <person name="Klenk H.P."/>
        </authorList>
    </citation>
    <scope>NUCLEOTIDE SEQUENCE [LARGE SCALE GENOMIC DNA]</scope>
    <source>
        <strain evidence="4">ATCC 33891 / DSM 2032 / 1pr3</strain>
    </source>
</reference>
<feature type="transmembrane region" description="Helical" evidence="1">
    <location>
        <begin position="146"/>
        <end position="168"/>
    </location>
</feature>
<dbReference type="KEGG" id="dpr:Despr_0435"/>
<gene>
    <name evidence="3" type="ordered locus">Despr_0435</name>
</gene>
<feature type="transmembrane region" description="Helical" evidence="1">
    <location>
        <begin position="121"/>
        <end position="140"/>
    </location>
</feature>
<dbReference type="PANTHER" id="PTHR22911">
    <property type="entry name" value="ACYL-MALONYL CONDENSING ENZYME-RELATED"/>
    <property type="match status" value="1"/>
</dbReference>
<feature type="transmembrane region" description="Helical" evidence="1">
    <location>
        <begin position="269"/>
        <end position="286"/>
    </location>
</feature>
<name>A0A7U4DN32_DESPD</name>
<keyword evidence="4" id="KW-1185">Reference proteome</keyword>
<keyword evidence="1" id="KW-1133">Transmembrane helix</keyword>
<organism evidence="3 4">
    <name type="scientific">Desulfobulbus propionicus (strain ATCC 33891 / DSM 2032 / VKM B-1956 / 1pr3)</name>
    <dbReference type="NCBI Taxonomy" id="577650"/>
    <lineage>
        <taxon>Bacteria</taxon>
        <taxon>Pseudomonadati</taxon>
        <taxon>Thermodesulfobacteriota</taxon>
        <taxon>Desulfobulbia</taxon>
        <taxon>Desulfobulbales</taxon>
        <taxon>Desulfobulbaceae</taxon>
        <taxon>Desulfobulbus</taxon>
    </lineage>
</organism>
<keyword evidence="1" id="KW-0812">Transmembrane</keyword>
<feature type="transmembrane region" description="Helical" evidence="1">
    <location>
        <begin position="92"/>
        <end position="114"/>
    </location>
</feature>
<feature type="transmembrane region" description="Helical" evidence="1">
    <location>
        <begin position="36"/>
        <end position="53"/>
    </location>
</feature>
<feature type="transmembrane region" description="Helical" evidence="1">
    <location>
        <begin position="243"/>
        <end position="263"/>
    </location>
</feature>
<evidence type="ECO:0000313" key="4">
    <source>
        <dbReference type="Proteomes" id="UP000006365"/>
    </source>
</evidence>